<dbReference type="Proteomes" id="UP000640489">
    <property type="component" value="Unassembled WGS sequence"/>
</dbReference>
<reference evidence="1" key="1">
    <citation type="submission" date="2020-11" db="EMBL/GenBank/DDBJ databases">
        <title>Nocardioides sp. nov., isolated from Soil of Cynanchum wilfordii Hemsley rhizosphere.</title>
        <authorList>
            <person name="Lee J.-S."/>
            <person name="Suh M.K."/>
            <person name="Kim J.-S."/>
        </authorList>
    </citation>
    <scope>NUCLEOTIDE SEQUENCE</scope>
    <source>
        <strain evidence="1">KCTC 19275</strain>
    </source>
</reference>
<evidence type="ECO:0000313" key="1">
    <source>
        <dbReference type="EMBL" id="MBF4762246.1"/>
    </source>
</evidence>
<keyword evidence="2" id="KW-1185">Reference proteome</keyword>
<dbReference type="SUPFAM" id="SSF159238">
    <property type="entry name" value="SO1590-like"/>
    <property type="match status" value="1"/>
</dbReference>
<dbReference type="Gene3D" id="2.40.350.10">
    <property type="entry name" value="SO1590-like"/>
    <property type="match status" value="1"/>
</dbReference>
<dbReference type="InterPro" id="IPR023159">
    <property type="entry name" value="SO1590-like_sf"/>
</dbReference>
<gene>
    <name evidence="1" type="ORF">ISU07_03835</name>
</gene>
<dbReference type="RefSeq" id="WP_194705382.1">
    <property type="nucleotide sequence ID" value="NZ_JADKPN010000001.1"/>
</dbReference>
<dbReference type="Pfam" id="PF11528">
    <property type="entry name" value="DUF3224"/>
    <property type="match status" value="1"/>
</dbReference>
<accession>A0A930VCV3</accession>
<dbReference type="AlphaFoldDB" id="A0A930VCV3"/>
<organism evidence="1 2">
    <name type="scientific">Nocardioides islandensis</name>
    <dbReference type="NCBI Taxonomy" id="433663"/>
    <lineage>
        <taxon>Bacteria</taxon>
        <taxon>Bacillati</taxon>
        <taxon>Actinomycetota</taxon>
        <taxon>Actinomycetes</taxon>
        <taxon>Propionibacteriales</taxon>
        <taxon>Nocardioidaceae</taxon>
        <taxon>Nocardioides</taxon>
    </lineage>
</organism>
<protein>
    <submittedName>
        <fullName evidence="1">DUF3224 domain-containing protein</fullName>
    </submittedName>
</protein>
<dbReference type="EMBL" id="JADKPN010000001">
    <property type="protein sequence ID" value="MBF4762246.1"/>
    <property type="molecule type" value="Genomic_DNA"/>
</dbReference>
<evidence type="ECO:0000313" key="2">
    <source>
        <dbReference type="Proteomes" id="UP000640489"/>
    </source>
</evidence>
<comment type="caution">
    <text evidence="1">The sequence shown here is derived from an EMBL/GenBank/DDBJ whole genome shotgun (WGS) entry which is preliminary data.</text>
</comment>
<sequence length="136" mass="14164">MTDNKTGKIETTIKIDGWDEKPTAEFADGTKVAHAVVTLTEGHDGLVAGHMESVLYYTADGTSTYAGAIRLEAELDGKKGAFTAVGEGEYDGTTASSTMTIVEGTGDLAGITGTVSSSSTQEDYPNMPLTVEYTLG</sequence>
<dbReference type="InterPro" id="IPR021607">
    <property type="entry name" value="DUF3224"/>
</dbReference>
<proteinExistence type="predicted"/>
<name>A0A930VCV3_9ACTN</name>